<dbReference type="Pfam" id="PF13361">
    <property type="entry name" value="UvrD_C"/>
    <property type="match status" value="1"/>
</dbReference>
<name>H3CN59_TETNG</name>
<dbReference type="InterPro" id="IPR014016">
    <property type="entry name" value="UvrD-like_ATP-bd"/>
</dbReference>
<reference evidence="10" key="2">
    <citation type="submission" date="2025-08" db="UniProtKB">
        <authorList>
            <consortium name="Ensembl"/>
        </authorList>
    </citation>
    <scope>IDENTIFICATION</scope>
</reference>
<dbReference type="PROSITE" id="PS50181">
    <property type="entry name" value="FBOX"/>
    <property type="match status" value="1"/>
</dbReference>
<dbReference type="GO" id="GO:0043138">
    <property type="term" value="F:3'-5' DNA helicase activity"/>
    <property type="evidence" value="ECO:0007669"/>
    <property type="project" value="UniProtKB-EC"/>
</dbReference>
<dbReference type="CDD" id="cd22095">
    <property type="entry name" value="F-box_FBXO18"/>
    <property type="match status" value="1"/>
</dbReference>
<evidence type="ECO:0000313" key="11">
    <source>
        <dbReference type="Proteomes" id="UP000007303"/>
    </source>
</evidence>
<evidence type="ECO:0000256" key="6">
    <source>
        <dbReference type="ARBA" id="ARBA00034617"/>
    </source>
</evidence>
<dbReference type="Pfam" id="PF00580">
    <property type="entry name" value="UvrD-helicase"/>
    <property type="match status" value="1"/>
</dbReference>
<dbReference type="Gene3D" id="3.40.50.300">
    <property type="entry name" value="P-loop containing nucleotide triphosphate hydrolases"/>
    <property type="match status" value="2"/>
</dbReference>
<dbReference type="Proteomes" id="UP000007303">
    <property type="component" value="Unassembled WGS sequence"/>
</dbReference>
<keyword evidence="4" id="KW-0067">ATP-binding</keyword>
<keyword evidence="3" id="KW-0347">Helicase</keyword>
<accession>H3CN59</accession>
<dbReference type="GO" id="GO:0005524">
    <property type="term" value="F:ATP binding"/>
    <property type="evidence" value="ECO:0007669"/>
    <property type="project" value="UniProtKB-KW"/>
</dbReference>
<evidence type="ECO:0000256" key="4">
    <source>
        <dbReference type="ARBA" id="ARBA00022840"/>
    </source>
</evidence>
<evidence type="ECO:0000256" key="1">
    <source>
        <dbReference type="ARBA" id="ARBA00022741"/>
    </source>
</evidence>
<evidence type="ECO:0000256" key="3">
    <source>
        <dbReference type="ARBA" id="ARBA00022806"/>
    </source>
</evidence>
<keyword evidence="2" id="KW-0378">Hydrolase</keyword>
<dbReference type="InterPro" id="IPR027417">
    <property type="entry name" value="P-loop_NTPase"/>
</dbReference>
<dbReference type="GO" id="GO:0003677">
    <property type="term" value="F:DNA binding"/>
    <property type="evidence" value="ECO:0007669"/>
    <property type="project" value="InterPro"/>
</dbReference>
<protein>
    <recommendedName>
        <fullName evidence="7">DNA 3'-5' helicase</fullName>
        <ecNumber evidence="7">5.6.2.4</ecNumber>
    </recommendedName>
</protein>
<dbReference type="InterPro" id="IPR001810">
    <property type="entry name" value="F-box_dom"/>
</dbReference>
<evidence type="ECO:0000256" key="5">
    <source>
        <dbReference type="ARBA" id="ARBA00023235"/>
    </source>
</evidence>
<dbReference type="AlphaFoldDB" id="H3CN59"/>
<dbReference type="PANTHER" id="PTHR11070">
    <property type="entry name" value="UVRD / RECB / PCRA DNA HELICASE FAMILY MEMBER"/>
    <property type="match status" value="1"/>
</dbReference>
<reference evidence="10" key="3">
    <citation type="submission" date="2025-09" db="UniProtKB">
        <authorList>
            <consortium name="Ensembl"/>
        </authorList>
    </citation>
    <scope>IDENTIFICATION</scope>
</reference>
<dbReference type="InterPro" id="IPR014017">
    <property type="entry name" value="DNA_helicase_UvrD-like_C"/>
</dbReference>
<dbReference type="GO" id="GO:0005634">
    <property type="term" value="C:nucleus"/>
    <property type="evidence" value="ECO:0007669"/>
    <property type="project" value="TreeGrafter"/>
</dbReference>
<dbReference type="GeneTree" id="ENSGT00390000011669"/>
<evidence type="ECO:0000259" key="9">
    <source>
        <dbReference type="PROSITE" id="PS50181"/>
    </source>
</evidence>
<dbReference type="Gene3D" id="1.20.1280.50">
    <property type="match status" value="1"/>
</dbReference>
<keyword evidence="1" id="KW-0547">Nucleotide-binding</keyword>
<dbReference type="GO" id="GO:0016787">
    <property type="term" value="F:hydrolase activity"/>
    <property type="evidence" value="ECO:0007669"/>
    <property type="project" value="UniProtKB-KW"/>
</dbReference>
<dbReference type="PANTHER" id="PTHR11070:SF30">
    <property type="entry name" value="F-BOX DNA HELICASE 1"/>
    <property type="match status" value="1"/>
</dbReference>
<keyword evidence="5" id="KW-0413">Isomerase</keyword>
<reference evidence="11" key="1">
    <citation type="journal article" date="2004" name="Nature">
        <title>Genome duplication in the teleost fish Tetraodon nigroviridis reveals the early vertebrate proto-karyotype.</title>
        <authorList>
            <person name="Jaillon O."/>
            <person name="Aury J.-M."/>
            <person name="Brunet F."/>
            <person name="Petit J.-L."/>
            <person name="Stange-Thomann N."/>
            <person name="Mauceli E."/>
            <person name="Bouneau L."/>
            <person name="Fischer C."/>
            <person name="Ozouf-Costaz C."/>
            <person name="Bernot A."/>
            <person name="Nicaud S."/>
            <person name="Jaffe D."/>
            <person name="Fisher S."/>
            <person name="Lutfalla G."/>
            <person name="Dossat C."/>
            <person name="Segurens B."/>
            <person name="Dasilva C."/>
            <person name="Salanoubat M."/>
            <person name="Levy M."/>
            <person name="Boudet N."/>
            <person name="Castellano S."/>
            <person name="Anthouard V."/>
            <person name="Jubin C."/>
            <person name="Castelli V."/>
            <person name="Katinka M."/>
            <person name="Vacherie B."/>
            <person name="Biemont C."/>
            <person name="Skalli Z."/>
            <person name="Cattolico L."/>
            <person name="Poulain J."/>
            <person name="De Berardinis V."/>
            <person name="Cruaud C."/>
            <person name="Duprat S."/>
            <person name="Brottier P."/>
            <person name="Coutanceau J.-P."/>
            <person name="Gouzy J."/>
            <person name="Parra G."/>
            <person name="Lardier G."/>
            <person name="Chapple C."/>
            <person name="McKernan K.J."/>
            <person name="McEwan P."/>
            <person name="Bosak S."/>
            <person name="Kellis M."/>
            <person name="Volff J.-N."/>
            <person name="Guigo R."/>
            <person name="Zody M.C."/>
            <person name="Mesirov J."/>
            <person name="Lindblad-Toh K."/>
            <person name="Birren B."/>
            <person name="Nusbaum C."/>
            <person name="Kahn D."/>
            <person name="Robinson-Rechavi M."/>
            <person name="Laudet V."/>
            <person name="Schachter V."/>
            <person name="Quetier F."/>
            <person name="Saurin W."/>
            <person name="Scarpelli C."/>
            <person name="Wincker P."/>
            <person name="Lander E.S."/>
            <person name="Weissenbach J."/>
            <person name="Roest Crollius H."/>
        </authorList>
    </citation>
    <scope>NUCLEOTIDE SEQUENCE [LARGE SCALE GENOMIC DNA]</scope>
</reference>
<evidence type="ECO:0000256" key="8">
    <source>
        <dbReference type="ARBA" id="ARBA00048988"/>
    </source>
</evidence>
<dbReference type="Ensembl" id="ENSTNIT00000009866.1">
    <property type="protein sequence ID" value="ENSTNIP00000009690.1"/>
    <property type="gene ID" value="ENSTNIG00000006893.1"/>
</dbReference>
<evidence type="ECO:0000256" key="7">
    <source>
        <dbReference type="ARBA" id="ARBA00034808"/>
    </source>
</evidence>
<dbReference type="STRING" id="99883.ENSTNIP00000009690"/>
<sequence length="841" mass="94588">EAFEDLEDVEALPDAHFGLLGSSGSPVQPQGCVDDLPEEVLWQVLCLVPAQDLYRNVSLACHRWKNIVHDPEFVPYKKKYYRYMMGEKDTVVEIGNTLRTSGISSQPEHSIRKLVVLLAKHQTRARVRPEEILIHVRKHRLFPQTEASIRLRFRDVEDCFNPGSEQGPNPFAAMAVILILSESVADVQALVSLLGGCMSEVAITEFLSHVAMLLFAMMKTNIQISNRLHYNIYYVLHLMENGPFSVQSSSTAFSVCFCRQPQMHLTHEEQQILSHNIQQDHVVKIVAFAGTGKTSTLLRFAEQRPDLSFLYVAFNKSMAKEAERRFPRNVLCKTVHSLAFNDIGKKYCARKKLTSNLNPFALSSVLPEGRGGLSKSKVIAMTLSTFMASKDESISLGHVPSYRMDKNGVRKLIDVNEKQLFASDAQRIWKNMKNLNVRGKEGYYMTHDGYLKLWQLQSPKPRLSDKYDVILIDEAQDCTPAVIDVLLSQHCGKILVGDPHQQIYTFRGAVNALNTVEHTHIYYLTQSFRFGAEIAYVGATILHVGKNVRKILVGESVQTAVGVSQGKTAILSRSNLTVFSEAASLTTANPSCRIHFVGLKGINLNKIMDIWRLKQLKTEKKTPEGQRNNGISDRMIRLFARKNDDPFSALKRYIKKTDDKELDAKVCIVEKYGCRIPELVKCLERCSVCDYRTADFILGTVHKAKGLEFDNVVITDDFIKDPASHPSLHTCREPFMSRIPPDEWNLLYVAVTRARTTLIITNSVRRILNLAGEHFLISKTPSMNAGPPVPCMVPSCPNCISPGSAFVIKKDQKNKSNMEKKQGGPLCEKCVWKCVGPIAFL</sequence>
<organism evidence="10 11">
    <name type="scientific">Tetraodon nigroviridis</name>
    <name type="common">Spotted green pufferfish</name>
    <name type="synonym">Chelonodon nigroviridis</name>
    <dbReference type="NCBI Taxonomy" id="99883"/>
    <lineage>
        <taxon>Eukaryota</taxon>
        <taxon>Metazoa</taxon>
        <taxon>Chordata</taxon>
        <taxon>Craniata</taxon>
        <taxon>Vertebrata</taxon>
        <taxon>Euteleostomi</taxon>
        <taxon>Actinopterygii</taxon>
        <taxon>Neopterygii</taxon>
        <taxon>Teleostei</taxon>
        <taxon>Neoteleostei</taxon>
        <taxon>Acanthomorphata</taxon>
        <taxon>Eupercaria</taxon>
        <taxon>Tetraodontiformes</taxon>
        <taxon>Tetradontoidea</taxon>
        <taxon>Tetraodontidae</taxon>
        <taxon>Tetraodon</taxon>
    </lineage>
</organism>
<comment type="catalytic activity">
    <reaction evidence="8">
        <text>ATP + H2O = ADP + phosphate + H(+)</text>
        <dbReference type="Rhea" id="RHEA:13065"/>
        <dbReference type="ChEBI" id="CHEBI:15377"/>
        <dbReference type="ChEBI" id="CHEBI:15378"/>
        <dbReference type="ChEBI" id="CHEBI:30616"/>
        <dbReference type="ChEBI" id="CHEBI:43474"/>
        <dbReference type="ChEBI" id="CHEBI:456216"/>
        <dbReference type="EC" id="5.6.2.4"/>
    </reaction>
</comment>
<dbReference type="SUPFAM" id="SSF52540">
    <property type="entry name" value="P-loop containing nucleoside triphosphate hydrolases"/>
    <property type="match status" value="1"/>
</dbReference>
<dbReference type="InterPro" id="IPR036047">
    <property type="entry name" value="F-box-like_dom_sf"/>
</dbReference>
<proteinExistence type="predicted"/>
<comment type="catalytic activity">
    <reaction evidence="6">
        <text>Couples ATP hydrolysis with the unwinding of duplex DNA by translocating in the 3'-5' direction.</text>
        <dbReference type="EC" id="5.6.2.4"/>
    </reaction>
</comment>
<dbReference type="OMA" id="CERCVWT"/>
<feature type="domain" description="F-box" evidence="9">
    <location>
        <begin position="30"/>
        <end position="84"/>
    </location>
</feature>
<evidence type="ECO:0000256" key="2">
    <source>
        <dbReference type="ARBA" id="ARBA00022801"/>
    </source>
</evidence>
<dbReference type="EC" id="5.6.2.4" evidence="7"/>
<keyword evidence="11" id="KW-1185">Reference proteome</keyword>
<evidence type="ECO:0000313" key="10">
    <source>
        <dbReference type="Ensembl" id="ENSTNIP00000009690.1"/>
    </source>
</evidence>
<dbReference type="InParanoid" id="H3CN59"/>
<dbReference type="Pfam" id="PF12937">
    <property type="entry name" value="F-box-like"/>
    <property type="match status" value="1"/>
</dbReference>
<dbReference type="GO" id="GO:0031297">
    <property type="term" value="P:replication fork processing"/>
    <property type="evidence" value="ECO:0007669"/>
    <property type="project" value="TreeGrafter"/>
</dbReference>
<dbReference type="InterPro" id="IPR000212">
    <property type="entry name" value="DNA_helicase_UvrD/REP"/>
</dbReference>
<dbReference type="GO" id="GO:0000724">
    <property type="term" value="P:double-strand break repair via homologous recombination"/>
    <property type="evidence" value="ECO:0007669"/>
    <property type="project" value="TreeGrafter"/>
</dbReference>
<dbReference type="SUPFAM" id="SSF81383">
    <property type="entry name" value="F-box domain"/>
    <property type="match status" value="1"/>
</dbReference>
<dbReference type="HOGENOM" id="CLU_009740_0_0_1"/>